<name>A0A855XBM2_9BACT</name>
<dbReference type="PANTHER" id="PTHR35177:SF2">
    <property type="entry name" value="HYDROGENASE MATURATION FACTOR HYBG"/>
    <property type="match status" value="1"/>
</dbReference>
<dbReference type="GO" id="GO:0051604">
    <property type="term" value="P:protein maturation"/>
    <property type="evidence" value="ECO:0007669"/>
    <property type="project" value="TreeGrafter"/>
</dbReference>
<reference evidence="2 3" key="1">
    <citation type="journal article" date="2018" name="ISME J.">
        <title>A methanotrophic archaeon couples anaerobic oxidation of methane to Fe(III) reduction.</title>
        <authorList>
            <person name="Cai C."/>
            <person name="Leu A.O."/>
            <person name="Xie G.J."/>
            <person name="Guo J."/>
            <person name="Feng Y."/>
            <person name="Zhao J.X."/>
            <person name="Tyson G.W."/>
            <person name="Yuan Z."/>
            <person name="Hu S."/>
        </authorList>
    </citation>
    <scope>NUCLEOTIDE SEQUENCE [LARGE SCALE GENOMIC DNA]</scope>
    <source>
        <strain evidence="2">FeB_12</strain>
    </source>
</reference>
<accession>A0A855XBM2</accession>
<dbReference type="InterPro" id="IPR001109">
    <property type="entry name" value="Hydrogenase_HupF/HypC"/>
</dbReference>
<dbReference type="PRINTS" id="PR00445">
    <property type="entry name" value="HUPFHYPC"/>
</dbReference>
<dbReference type="SUPFAM" id="SSF159127">
    <property type="entry name" value="HupF/HypC-like"/>
    <property type="match status" value="1"/>
</dbReference>
<organism evidence="2 3">
    <name type="scientific">candidate division GN15 bacterium</name>
    <dbReference type="NCBI Taxonomy" id="2072418"/>
    <lineage>
        <taxon>Bacteria</taxon>
        <taxon>candidate division GN15</taxon>
    </lineage>
</organism>
<evidence type="ECO:0000313" key="2">
    <source>
        <dbReference type="EMBL" id="PWB76167.1"/>
    </source>
</evidence>
<evidence type="ECO:0000256" key="1">
    <source>
        <dbReference type="ARBA" id="ARBA00006018"/>
    </source>
</evidence>
<evidence type="ECO:0000313" key="3">
    <source>
        <dbReference type="Proteomes" id="UP000250918"/>
    </source>
</evidence>
<dbReference type="PANTHER" id="PTHR35177">
    <property type="entry name" value="HYDROGENASE MATURATION FACTOR HYBG"/>
    <property type="match status" value="1"/>
</dbReference>
<dbReference type="Gene3D" id="2.30.30.140">
    <property type="match status" value="1"/>
</dbReference>
<proteinExistence type="inferred from homology"/>
<dbReference type="Proteomes" id="UP000250918">
    <property type="component" value="Unassembled WGS sequence"/>
</dbReference>
<dbReference type="GO" id="GO:0005506">
    <property type="term" value="F:iron ion binding"/>
    <property type="evidence" value="ECO:0007669"/>
    <property type="project" value="TreeGrafter"/>
</dbReference>
<dbReference type="EMBL" id="PQAP01000004">
    <property type="protein sequence ID" value="PWB76167.1"/>
    <property type="molecule type" value="Genomic_DNA"/>
</dbReference>
<sequence length="86" mass="9306">MCLAVPGMIIERSEENGLPMGRVDFGGTVIPVCLAYVPESKVGQYVIVHAGFALNIVDEDEAQKTLALWRELNQGDFGDLPGERSA</sequence>
<dbReference type="GO" id="GO:1902670">
    <property type="term" value="F:carbon dioxide binding"/>
    <property type="evidence" value="ECO:0007669"/>
    <property type="project" value="TreeGrafter"/>
</dbReference>
<gene>
    <name evidence="2" type="primary">hypC</name>
    <name evidence="2" type="ORF">C3F09_01050</name>
</gene>
<dbReference type="FunFam" id="2.30.30.140:FF:000022">
    <property type="entry name" value="Hydrogenase assembly chaperone HybG"/>
    <property type="match status" value="1"/>
</dbReference>
<comment type="caution">
    <text evidence="2">The sequence shown here is derived from an EMBL/GenBank/DDBJ whole genome shotgun (WGS) entry which is preliminary data.</text>
</comment>
<dbReference type="NCBIfam" id="TIGR00074">
    <property type="entry name" value="hypC_hupF"/>
    <property type="match status" value="1"/>
</dbReference>
<dbReference type="Pfam" id="PF01455">
    <property type="entry name" value="HupF_HypC"/>
    <property type="match status" value="1"/>
</dbReference>
<comment type="similarity">
    <text evidence="1">Belongs to the HupF/HypC family.</text>
</comment>
<dbReference type="AlphaFoldDB" id="A0A855XBM2"/>
<protein>
    <submittedName>
        <fullName evidence="2">HypC/HybG/HupF family hydrogenase formation chaperone</fullName>
    </submittedName>
</protein>